<dbReference type="GO" id="GO:0004672">
    <property type="term" value="F:protein kinase activity"/>
    <property type="evidence" value="ECO:0007669"/>
    <property type="project" value="InterPro"/>
</dbReference>
<dbReference type="PANTHER" id="PTHR24416:SF600">
    <property type="entry name" value="PDGF- AND VEGF-RECEPTOR RELATED, ISOFORM J"/>
    <property type="match status" value="1"/>
</dbReference>
<evidence type="ECO:0000256" key="2">
    <source>
        <dbReference type="SAM" id="Phobius"/>
    </source>
</evidence>
<dbReference type="SUPFAM" id="SSF57196">
    <property type="entry name" value="EGF/Laminin"/>
    <property type="match status" value="1"/>
</dbReference>
<dbReference type="PRINTS" id="PR00109">
    <property type="entry name" value="TYRKINASE"/>
</dbReference>
<dbReference type="RefSeq" id="XP_030852243.1">
    <property type="nucleotide sequence ID" value="XM_030996383.1"/>
</dbReference>
<accession>A0A7M7PIE3</accession>
<dbReference type="SMART" id="SM00181">
    <property type="entry name" value="EGF"/>
    <property type="match status" value="1"/>
</dbReference>
<dbReference type="EnsemblMetazoa" id="XM_030996383">
    <property type="protein sequence ID" value="XP_030852243"/>
    <property type="gene ID" value="LOC593142"/>
</dbReference>
<keyword evidence="2" id="KW-0472">Membrane</keyword>
<dbReference type="SUPFAM" id="SSF56112">
    <property type="entry name" value="Protein kinase-like (PK-like)"/>
    <property type="match status" value="1"/>
</dbReference>
<proteinExistence type="predicted"/>
<evidence type="ECO:0000256" key="3">
    <source>
        <dbReference type="SAM" id="SignalP"/>
    </source>
</evidence>
<feature type="domain" description="Protein kinase" evidence="4">
    <location>
        <begin position="268"/>
        <end position="544"/>
    </location>
</feature>
<dbReference type="PROSITE" id="PS00022">
    <property type="entry name" value="EGF_1"/>
    <property type="match status" value="1"/>
</dbReference>
<dbReference type="GeneID" id="593142"/>
<reference evidence="6" key="2">
    <citation type="submission" date="2021-01" db="UniProtKB">
        <authorList>
            <consortium name="EnsemblMetazoa"/>
        </authorList>
    </citation>
    <scope>IDENTIFICATION</scope>
</reference>
<protein>
    <submittedName>
        <fullName evidence="6">Uncharacterized protein</fullName>
    </submittedName>
</protein>
<keyword evidence="7" id="KW-1185">Reference proteome</keyword>
<dbReference type="CDD" id="cd00192">
    <property type="entry name" value="PTKc"/>
    <property type="match status" value="1"/>
</dbReference>
<evidence type="ECO:0000259" key="5">
    <source>
        <dbReference type="PROSITE" id="PS50026"/>
    </source>
</evidence>
<feature type="chain" id="PRO_5029827785" evidence="3">
    <location>
        <begin position="27"/>
        <end position="580"/>
    </location>
</feature>
<keyword evidence="2" id="KW-1133">Transmembrane helix</keyword>
<keyword evidence="3" id="KW-0732">Signal</keyword>
<dbReference type="PANTHER" id="PTHR24416">
    <property type="entry name" value="TYROSINE-PROTEIN KINASE RECEPTOR"/>
    <property type="match status" value="1"/>
</dbReference>
<keyword evidence="1" id="KW-1015">Disulfide bond</keyword>
<feature type="transmembrane region" description="Helical" evidence="2">
    <location>
        <begin position="177"/>
        <end position="200"/>
    </location>
</feature>
<dbReference type="Proteomes" id="UP000007110">
    <property type="component" value="Unassembled WGS sequence"/>
</dbReference>
<dbReference type="GO" id="GO:0005524">
    <property type="term" value="F:ATP binding"/>
    <property type="evidence" value="ECO:0007669"/>
    <property type="project" value="InterPro"/>
</dbReference>
<dbReference type="AlphaFoldDB" id="A0A7M7PIE3"/>
<evidence type="ECO:0000259" key="4">
    <source>
        <dbReference type="PROSITE" id="PS50011"/>
    </source>
</evidence>
<dbReference type="Gene3D" id="1.10.510.10">
    <property type="entry name" value="Transferase(Phosphotransferase) domain 1"/>
    <property type="match status" value="1"/>
</dbReference>
<dbReference type="InterPro" id="IPR000719">
    <property type="entry name" value="Prot_kinase_dom"/>
</dbReference>
<evidence type="ECO:0000313" key="7">
    <source>
        <dbReference type="Proteomes" id="UP000007110"/>
    </source>
</evidence>
<keyword evidence="1" id="KW-0245">EGF-like domain</keyword>
<name>A0A7M7PIE3_STRPU</name>
<feature type="disulfide bond" evidence="1">
    <location>
        <begin position="118"/>
        <end position="127"/>
    </location>
</feature>
<dbReference type="PROSITE" id="PS50026">
    <property type="entry name" value="EGF_3"/>
    <property type="match status" value="1"/>
</dbReference>
<dbReference type="Gene3D" id="3.30.200.20">
    <property type="entry name" value="Phosphorylase Kinase, domain 1"/>
    <property type="match status" value="1"/>
</dbReference>
<comment type="caution">
    <text evidence="1">Lacks conserved residue(s) required for the propagation of feature annotation.</text>
</comment>
<dbReference type="PROSITE" id="PS50011">
    <property type="entry name" value="PROTEIN_KINASE_DOM"/>
    <property type="match status" value="1"/>
</dbReference>
<dbReference type="CDD" id="cd00054">
    <property type="entry name" value="EGF_CA"/>
    <property type="match status" value="1"/>
</dbReference>
<dbReference type="InterPro" id="IPR050122">
    <property type="entry name" value="RTK"/>
</dbReference>
<evidence type="ECO:0000256" key="1">
    <source>
        <dbReference type="PROSITE-ProRule" id="PRU00076"/>
    </source>
</evidence>
<dbReference type="InterPro" id="IPR001245">
    <property type="entry name" value="Ser-Thr/Tyr_kinase_cat_dom"/>
</dbReference>
<dbReference type="Gene3D" id="2.10.25.10">
    <property type="entry name" value="Laminin"/>
    <property type="match status" value="1"/>
</dbReference>
<dbReference type="InterPro" id="IPR000742">
    <property type="entry name" value="EGF"/>
</dbReference>
<keyword evidence="2" id="KW-0812">Transmembrane</keyword>
<feature type="domain" description="EGF-like" evidence="5">
    <location>
        <begin position="90"/>
        <end position="128"/>
    </location>
</feature>
<sequence length="580" mass="66668">MMAPLRRVRGVFWLLWVCYIPVAIHSQNSSTIVTTTSNDTATEPLQNTSQYSPVITELITELFTVYEDTDSTTLESSTERGTRIPRDAHDERACRYQPCLDNGDCILDDSARGYRCDCRPGYSGRRCEVYTDPCSLSPCYENEICETIVDADFTCTLFNMTTPAPPPPPKQLSLGTIISIGVLCVVPVLFLLFILLLLWLTTWRHIHQEPLCSSGPSHSDGKYQQDNGEVYYDVYNKRASKIYLISNGNATHRTQHLQEKWSIPESELEMGKLLYSGEFSYVCEGDLKQGSDVPIKVAIKLHRDENDQESITEMRNEFQVLANLGKHPNILMLLGQCNRVFEQSVQTCLVMEYVARGDMLRILRRCRSRKRDQPPFEPLPQDELLNFACDIAQGMRHIAALRYVYMNLCAKNVLITFNNKAKLCDFSMATEVQKPLNIPIPFIEPRNRGMKRWMAYEALLEGQYTMKSDVWSYGIVLWEIVTLGGVPYANKRESDVINELRDHNRLEWPKHCSPDLYDVMLRCWHRRPESRPTFDRILKDMKALKKTGTPQINLKDYAYQMYAPIRLDLEPSNGITDSFV</sequence>
<organism evidence="6 7">
    <name type="scientific">Strongylocentrotus purpuratus</name>
    <name type="common">Purple sea urchin</name>
    <dbReference type="NCBI Taxonomy" id="7668"/>
    <lineage>
        <taxon>Eukaryota</taxon>
        <taxon>Metazoa</taxon>
        <taxon>Echinodermata</taxon>
        <taxon>Eleutherozoa</taxon>
        <taxon>Echinozoa</taxon>
        <taxon>Echinoidea</taxon>
        <taxon>Euechinoidea</taxon>
        <taxon>Echinacea</taxon>
        <taxon>Camarodonta</taxon>
        <taxon>Echinidea</taxon>
        <taxon>Strongylocentrotidae</taxon>
        <taxon>Strongylocentrotus</taxon>
    </lineage>
</organism>
<reference evidence="7" key="1">
    <citation type="submission" date="2015-02" db="EMBL/GenBank/DDBJ databases">
        <title>Genome sequencing for Strongylocentrotus purpuratus.</title>
        <authorList>
            <person name="Murali S."/>
            <person name="Liu Y."/>
            <person name="Vee V."/>
            <person name="English A."/>
            <person name="Wang M."/>
            <person name="Skinner E."/>
            <person name="Han Y."/>
            <person name="Muzny D.M."/>
            <person name="Worley K.C."/>
            <person name="Gibbs R.A."/>
        </authorList>
    </citation>
    <scope>NUCLEOTIDE SEQUENCE</scope>
</reference>
<dbReference type="Pfam" id="PF07714">
    <property type="entry name" value="PK_Tyr_Ser-Thr"/>
    <property type="match status" value="1"/>
</dbReference>
<evidence type="ECO:0000313" key="6">
    <source>
        <dbReference type="EnsemblMetazoa" id="XP_030852243"/>
    </source>
</evidence>
<dbReference type="FunFam" id="2.10.25.10:FF:000610">
    <property type="entry name" value="protein HEG homolog 1 isoform X1"/>
    <property type="match status" value="1"/>
</dbReference>
<feature type="signal peptide" evidence="3">
    <location>
        <begin position="1"/>
        <end position="26"/>
    </location>
</feature>
<feature type="disulfide bond" evidence="1">
    <location>
        <begin position="99"/>
        <end position="116"/>
    </location>
</feature>
<dbReference type="PROSITE" id="PS01186">
    <property type="entry name" value="EGF_2"/>
    <property type="match status" value="1"/>
</dbReference>
<dbReference type="InterPro" id="IPR011009">
    <property type="entry name" value="Kinase-like_dom_sf"/>
</dbReference>